<organism evidence="2 3">
    <name type="scientific">Baudoinia panamericana (strain UAMH 10762)</name>
    <name type="common">Angels' share fungus</name>
    <name type="synonym">Baudoinia compniacensis (strain UAMH 10762)</name>
    <dbReference type="NCBI Taxonomy" id="717646"/>
    <lineage>
        <taxon>Eukaryota</taxon>
        <taxon>Fungi</taxon>
        <taxon>Dikarya</taxon>
        <taxon>Ascomycota</taxon>
        <taxon>Pezizomycotina</taxon>
        <taxon>Dothideomycetes</taxon>
        <taxon>Dothideomycetidae</taxon>
        <taxon>Mycosphaerellales</taxon>
        <taxon>Teratosphaeriaceae</taxon>
        <taxon>Baudoinia</taxon>
    </lineage>
</organism>
<proteinExistence type="predicted"/>
<evidence type="ECO:0000256" key="1">
    <source>
        <dbReference type="SAM" id="MobiDB-lite"/>
    </source>
</evidence>
<dbReference type="PANTHER" id="PTHR38489">
    <property type="entry name" value="HISTONE CHAPERONE DOMAIN-CONTAINING PROTEIN"/>
    <property type="match status" value="1"/>
</dbReference>
<feature type="compositionally biased region" description="Acidic residues" evidence="1">
    <location>
        <begin position="96"/>
        <end position="113"/>
    </location>
</feature>
<dbReference type="KEGG" id="bcom:BAUCODRAFT_22819"/>
<feature type="compositionally biased region" description="Basic and acidic residues" evidence="1">
    <location>
        <begin position="120"/>
        <end position="130"/>
    </location>
</feature>
<feature type="region of interest" description="Disordered" evidence="1">
    <location>
        <begin position="82"/>
        <end position="130"/>
    </location>
</feature>
<dbReference type="eggNOG" id="ENOG502SBR7">
    <property type="taxonomic scope" value="Eukaryota"/>
</dbReference>
<gene>
    <name evidence="2" type="ORF">BAUCODRAFT_22819</name>
</gene>
<dbReference type="Pfam" id="PF15370">
    <property type="entry name" value="NOPCHAP1"/>
    <property type="match status" value="1"/>
</dbReference>
<accession>M2NFD1</accession>
<dbReference type="InterPro" id="IPR027921">
    <property type="entry name" value="NOPCHAP1"/>
</dbReference>
<feature type="region of interest" description="Disordered" evidence="1">
    <location>
        <begin position="1"/>
        <end position="40"/>
    </location>
</feature>
<reference evidence="2 3" key="1">
    <citation type="journal article" date="2012" name="PLoS Pathog.">
        <title>Diverse lifestyles and strategies of plant pathogenesis encoded in the genomes of eighteen Dothideomycetes fungi.</title>
        <authorList>
            <person name="Ohm R.A."/>
            <person name="Feau N."/>
            <person name="Henrissat B."/>
            <person name="Schoch C.L."/>
            <person name="Horwitz B.A."/>
            <person name="Barry K.W."/>
            <person name="Condon B.J."/>
            <person name="Copeland A.C."/>
            <person name="Dhillon B."/>
            <person name="Glaser F."/>
            <person name="Hesse C.N."/>
            <person name="Kosti I."/>
            <person name="LaButti K."/>
            <person name="Lindquist E.A."/>
            <person name="Lucas S."/>
            <person name="Salamov A.A."/>
            <person name="Bradshaw R.E."/>
            <person name="Ciuffetti L."/>
            <person name="Hamelin R.C."/>
            <person name="Kema G.H.J."/>
            <person name="Lawrence C."/>
            <person name="Scott J.A."/>
            <person name="Spatafora J.W."/>
            <person name="Turgeon B.G."/>
            <person name="de Wit P.J.G.M."/>
            <person name="Zhong S."/>
            <person name="Goodwin S.B."/>
            <person name="Grigoriev I.V."/>
        </authorList>
    </citation>
    <scope>NUCLEOTIDE SEQUENCE [LARGE SCALE GENOMIC DNA]</scope>
    <source>
        <strain evidence="2 3">UAMH 10762</strain>
    </source>
</reference>
<protein>
    <submittedName>
        <fullName evidence="2">Uncharacterized protein</fullName>
    </submittedName>
</protein>
<evidence type="ECO:0000313" key="2">
    <source>
        <dbReference type="EMBL" id="EMC97954.1"/>
    </source>
</evidence>
<keyword evidence="3" id="KW-1185">Reference proteome</keyword>
<dbReference type="Proteomes" id="UP000011761">
    <property type="component" value="Unassembled WGS sequence"/>
</dbReference>
<sequence>MSTSSEESSDTDSDEGSGIVTVGGPQKPFIDKAAPTSSASDLQARLAALLPELAAANRQLEQGGKDYDMEDVQDGEQHIEMNLGLGVLEEKHGDETSAEEESSEDESEVDEDTAPTSLLHEYRPQDKDTRVMQKLTGQHKTMQRKVAIEELG</sequence>
<dbReference type="EMBL" id="KB445553">
    <property type="protein sequence ID" value="EMC97954.1"/>
    <property type="molecule type" value="Genomic_DNA"/>
</dbReference>
<dbReference type="GO" id="GO:0000492">
    <property type="term" value="P:box C/D snoRNP assembly"/>
    <property type="evidence" value="ECO:0007669"/>
    <property type="project" value="InterPro"/>
</dbReference>
<dbReference type="PANTHER" id="PTHR38489:SF1">
    <property type="entry name" value="HISTONE CHAPERONE DOMAIN-CONTAINING PROTEIN"/>
    <property type="match status" value="1"/>
</dbReference>
<name>M2NFD1_BAUPA</name>
<dbReference type="HOGENOM" id="CLU_1722015_0_0_1"/>
<dbReference type="OrthoDB" id="1112980at2759"/>
<dbReference type="RefSeq" id="XP_007674291.1">
    <property type="nucleotide sequence ID" value="XM_007676101.1"/>
</dbReference>
<evidence type="ECO:0000313" key="3">
    <source>
        <dbReference type="Proteomes" id="UP000011761"/>
    </source>
</evidence>
<dbReference type="AlphaFoldDB" id="M2NFD1"/>
<dbReference type="GeneID" id="19109931"/>